<name>A0A3N2QRB1_9RHOB</name>
<dbReference type="SUPFAM" id="SSF51283">
    <property type="entry name" value="dUTPase-like"/>
    <property type="match status" value="1"/>
</dbReference>
<dbReference type="GO" id="GO:0006226">
    <property type="term" value="P:dUMP biosynthetic process"/>
    <property type="evidence" value="ECO:0007669"/>
    <property type="project" value="UniProtKB-UniRule"/>
</dbReference>
<comment type="caution">
    <text evidence="5">Lacks conserved residue(s) required for the propagation of feature annotation.</text>
</comment>
<dbReference type="EC" id="3.6.1.23" evidence="5"/>
<comment type="function">
    <text evidence="5">This enzyme is involved in nucleotide metabolism: it produces dUMP, the immediate precursor of thymidine nucleotides and it decreases the intracellular concentration of dUTP so that uracil cannot be incorporated into DNA.</text>
</comment>
<dbReference type="OrthoDB" id="9809956at2"/>
<dbReference type="Gene3D" id="2.70.40.10">
    <property type="match status" value="1"/>
</dbReference>
<feature type="binding site" evidence="5">
    <location>
        <position position="103"/>
    </location>
    <ligand>
        <name>substrate</name>
    </ligand>
</feature>
<evidence type="ECO:0000256" key="3">
    <source>
        <dbReference type="ARBA" id="ARBA00023080"/>
    </source>
</evidence>
<evidence type="ECO:0000256" key="5">
    <source>
        <dbReference type="HAMAP-Rule" id="MF_00116"/>
    </source>
</evidence>
<dbReference type="InterPro" id="IPR008181">
    <property type="entry name" value="dUTPase"/>
</dbReference>
<dbReference type="CDD" id="cd07557">
    <property type="entry name" value="trimeric_dUTPase"/>
    <property type="match status" value="1"/>
</dbReference>
<evidence type="ECO:0000313" key="7">
    <source>
        <dbReference type="EMBL" id="ROT97747.1"/>
    </source>
</evidence>
<gene>
    <name evidence="5" type="primary">dut</name>
    <name evidence="7" type="ORF">EAT49_18250</name>
</gene>
<dbReference type="Pfam" id="PF00692">
    <property type="entry name" value="dUTPase"/>
    <property type="match status" value="1"/>
</dbReference>
<accession>A0A3N2QRB1</accession>
<dbReference type="NCBIfam" id="TIGR00576">
    <property type="entry name" value="dut"/>
    <property type="match status" value="1"/>
</dbReference>
<dbReference type="PANTHER" id="PTHR11241">
    <property type="entry name" value="DEOXYURIDINE 5'-TRIPHOSPHATE NUCLEOTIDOHYDROLASE"/>
    <property type="match status" value="1"/>
</dbReference>
<dbReference type="Proteomes" id="UP000268016">
    <property type="component" value="Unassembled WGS sequence"/>
</dbReference>
<keyword evidence="3 5" id="KW-0546">Nucleotide metabolism</keyword>
<dbReference type="InterPro" id="IPR029054">
    <property type="entry name" value="dUTPase-like"/>
</dbReference>
<comment type="catalytic activity">
    <reaction evidence="4 5">
        <text>dUTP + H2O = dUMP + diphosphate + H(+)</text>
        <dbReference type="Rhea" id="RHEA:10248"/>
        <dbReference type="ChEBI" id="CHEBI:15377"/>
        <dbReference type="ChEBI" id="CHEBI:15378"/>
        <dbReference type="ChEBI" id="CHEBI:33019"/>
        <dbReference type="ChEBI" id="CHEBI:61555"/>
        <dbReference type="ChEBI" id="CHEBI:246422"/>
        <dbReference type="EC" id="3.6.1.23"/>
    </reaction>
</comment>
<evidence type="ECO:0000259" key="6">
    <source>
        <dbReference type="Pfam" id="PF00692"/>
    </source>
</evidence>
<proteinExistence type="inferred from homology"/>
<comment type="cofactor">
    <cofactor evidence="5">
        <name>Mg(2+)</name>
        <dbReference type="ChEBI" id="CHEBI:18420"/>
    </cofactor>
</comment>
<dbReference type="GO" id="GO:0046081">
    <property type="term" value="P:dUTP catabolic process"/>
    <property type="evidence" value="ECO:0007669"/>
    <property type="project" value="InterPro"/>
</dbReference>
<dbReference type="InterPro" id="IPR033704">
    <property type="entry name" value="dUTPase_trimeric"/>
</dbReference>
<evidence type="ECO:0000313" key="8">
    <source>
        <dbReference type="Proteomes" id="UP000268016"/>
    </source>
</evidence>
<dbReference type="AlphaFoldDB" id="A0A3N2QRB1"/>
<comment type="similarity">
    <text evidence="1 5">Belongs to the dUTPase family.</text>
</comment>
<organism evidence="7 8">
    <name type="scientific">Histidinibacterium lentulum</name>
    <dbReference type="NCBI Taxonomy" id="2480588"/>
    <lineage>
        <taxon>Bacteria</taxon>
        <taxon>Pseudomonadati</taxon>
        <taxon>Pseudomonadota</taxon>
        <taxon>Alphaproteobacteria</taxon>
        <taxon>Rhodobacterales</taxon>
        <taxon>Paracoccaceae</taxon>
        <taxon>Histidinibacterium</taxon>
    </lineage>
</organism>
<keyword evidence="5" id="KW-0460">Magnesium</keyword>
<feature type="domain" description="dUTPase-like" evidence="6">
    <location>
        <begin position="34"/>
        <end position="169"/>
    </location>
</feature>
<comment type="caution">
    <text evidence="7">The sequence shown here is derived from an EMBL/GenBank/DDBJ whole genome shotgun (WGS) entry which is preliminary data.</text>
</comment>
<evidence type="ECO:0000256" key="4">
    <source>
        <dbReference type="ARBA" id="ARBA00047686"/>
    </source>
</evidence>
<sequence length="178" mass="18021">MAGGKDEYFRPDEEGGVSAPVIGIARVEGADPQVPLPSYESAGAAGADVRANFPDGAREGVVLAPGARALIPAGFRMEIPEGWEVQVRPRSGLALKHGITLPNAPGTIDSDYRGELGILLLNAGTEPFAVGHGARIAQLVVAPAVRAVFEPRAVLGETVRGAGGFGSTGSGRSGEGGA</sequence>
<dbReference type="EMBL" id="RDRB01000011">
    <property type="protein sequence ID" value="ROT97747.1"/>
    <property type="molecule type" value="Genomic_DNA"/>
</dbReference>
<feature type="binding site" evidence="5">
    <location>
        <begin position="107"/>
        <end position="109"/>
    </location>
    <ligand>
        <name>substrate</name>
    </ligand>
</feature>
<dbReference type="UniPathway" id="UPA00610">
    <property type="reaction ID" value="UER00666"/>
</dbReference>
<keyword evidence="2 5" id="KW-0378">Hydrolase</keyword>
<dbReference type="NCBIfam" id="NF001862">
    <property type="entry name" value="PRK00601.1"/>
    <property type="match status" value="1"/>
</dbReference>
<dbReference type="HAMAP" id="MF_00116">
    <property type="entry name" value="dUTPase_bact"/>
    <property type="match status" value="1"/>
</dbReference>
<dbReference type="GO" id="GO:0000287">
    <property type="term" value="F:magnesium ion binding"/>
    <property type="evidence" value="ECO:0007669"/>
    <property type="project" value="UniProtKB-UniRule"/>
</dbReference>
<dbReference type="InterPro" id="IPR036157">
    <property type="entry name" value="dUTPase-like_sf"/>
</dbReference>
<evidence type="ECO:0000256" key="2">
    <source>
        <dbReference type="ARBA" id="ARBA00022801"/>
    </source>
</evidence>
<feature type="binding site" evidence="5">
    <location>
        <begin position="90"/>
        <end position="92"/>
    </location>
    <ligand>
        <name>substrate</name>
    </ligand>
</feature>
<dbReference type="GO" id="GO:0004170">
    <property type="term" value="F:dUTP diphosphatase activity"/>
    <property type="evidence" value="ECO:0007669"/>
    <property type="project" value="UniProtKB-UniRule"/>
</dbReference>
<protein>
    <recommendedName>
        <fullName evidence="5">Deoxyuridine 5'-triphosphate nucleotidohydrolase</fullName>
        <shortName evidence="5">dUTPase</shortName>
        <ecNumber evidence="5">3.6.1.23</ecNumber>
    </recommendedName>
    <alternativeName>
        <fullName evidence="5">dUTP pyrophosphatase</fullName>
    </alternativeName>
</protein>
<reference evidence="7 8" key="1">
    <citation type="submission" date="2018-10" db="EMBL/GenBank/DDBJ databases">
        <title>Histidinibacterium lentulum gen. nov., sp. nov., a marine bacterium from the culture broth of Picochlorum sp. 122.</title>
        <authorList>
            <person name="Wang G."/>
        </authorList>
    </citation>
    <scope>NUCLEOTIDE SEQUENCE [LARGE SCALE GENOMIC DNA]</scope>
    <source>
        <strain evidence="7 8">B17</strain>
    </source>
</reference>
<evidence type="ECO:0000256" key="1">
    <source>
        <dbReference type="ARBA" id="ARBA00006581"/>
    </source>
</evidence>
<comment type="pathway">
    <text evidence="5">Pyrimidine metabolism; dUMP biosynthesis; dUMP from dCTP (dUTP route): step 2/2.</text>
</comment>
<keyword evidence="5" id="KW-0479">Metal-binding</keyword>
<dbReference type="PANTHER" id="PTHR11241:SF0">
    <property type="entry name" value="DEOXYURIDINE 5'-TRIPHOSPHATE NUCLEOTIDOHYDROLASE"/>
    <property type="match status" value="1"/>
</dbReference>
<keyword evidence="8" id="KW-1185">Reference proteome</keyword>